<dbReference type="Proteomes" id="UP001159427">
    <property type="component" value="Unassembled WGS sequence"/>
</dbReference>
<feature type="non-terminal residue" evidence="3">
    <location>
        <position position="1"/>
    </location>
</feature>
<keyword evidence="4" id="KW-1185">Reference proteome</keyword>
<dbReference type="InterPro" id="IPR029052">
    <property type="entry name" value="Metallo-depent_PP-like"/>
</dbReference>
<dbReference type="SMART" id="SM00854">
    <property type="entry name" value="PGA_cap"/>
    <property type="match status" value="1"/>
</dbReference>
<sequence>RIFFSIVEHVNLLFVGDVSFSTPLKYYVEHGYHTYNDSFNEVAKYVKNADFSVANLESPFVSKDMYRYRKGKHVVLDASSDAASALSLAPCNTDFEKKNSTIFQSTGAAMMNTYVSDLSLEPLILEVKGLKIGFLGYCDSPSANELNCTELRRQFNVGPAAYSDVIATKDVSNLKKAKVDIIVVLMHFGEELFSKALPYQLHITKHLMSLGVQVIIGAHPHVLQQHCLHDNKLVAYSLGNFLFHPRRPMSGVNPGVYGRFGKKPDEKLIDAYEQFVLGNCDNLKMSRILKVTLSRNGVLGASYLPAKIVFDPKNKRIHPEPIKDAKWITVCGKKDKQCVDSCHDPPPRKNQT</sequence>
<evidence type="ECO:0000313" key="3">
    <source>
        <dbReference type="EMBL" id="CAH3017435.1"/>
    </source>
</evidence>
<dbReference type="EMBL" id="CALNXI010000062">
    <property type="protein sequence ID" value="CAH3017435.1"/>
    <property type="molecule type" value="Genomic_DNA"/>
</dbReference>
<evidence type="ECO:0000259" key="2">
    <source>
        <dbReference type="SMART" id="SM00854"/>
    </source>
</evidence>
<organism evidence="3 4">
    <name type="scientific">Porites evermanni</name>
    <dbReference type="NCBI Taxonomy" id="104178"/>
    <lineage>
        <taxon>Eukaryota</taxon>
        <taxon>Metazoa</taxon>
        <taxon>Cnidaria</taxon>
        <taxon>Anthozoa</taxon>
        <taxon>Hexacorallia</taxon>
        <taxon>Scleractinia</taxon>
        <taxon>Fungiina</taxon>
        <taxon>Poritidae</taxon>
        <taxon>Porites</taxon>
    </lineage>
</organism>
<comment type="caution">
    <text evidence="3">The sequence shown here is derived from an EMBL/GenBank/DDBJ whole genome shotgun (WGS) entry which is preliminary data.</text>
</comment>
<gene>
    <name evidence="3" type="ORF">PEVE_00037590</name>
</gene>
<name>A0ABN8LJX6_9CNID</name>
<evidence type="ECO:0000313" key="4">
    <source>
        <dbReference type="Proteomes" id="UP001159427"/>
    </source>
</evidence>
<dbReference type="PANTHER" id="PTHR33393">
    <property type="entry name" value="POLYGLUTAMINE SYNTHESIS ACCESSORY PROTEIN RV0574C-RELATED"/>
    <property type="match status" value="1"/>
</dbReference>
<feature type="domain" description="Capsule synthesis protein CapA" evidence="2">
    <location>
        <begin position="11"/>
        <end position="245"/>
    </location>
</feature>
<proteinExistence type="inferred from homology"/>
<dbReference type="InterPro" id="IPR052169">
    <property type="entry name" value="CW_Biosynth-Accessory"/>
</dbReference>
<accession>A0ABN8LJX6</accession>
<dbReference type="InterPro" id="IPR019079">
    <property type="entry name" value="Capsule_synth_CapA"/>
</dbReference>
<dbReference type="Pfam" id="PF09587">
    <property type="entry name" value="PGA_cap"/>
    <property type="match status" value="2"/>
</dbReference>
<protein>
    <recommendedName>
        <fullName evidence="2">Capsule synthesis protein CapA domain-containing protein</fullName>
    </recommendedName>
</protein>
<comment type="similarity">
    <text evidence="1">Belongs to the CapA family.</text>
</comment>
<dbReference type="Gene3D" id="3.60.21.10">
    <property type="match status" value="1"/>
</dbReference>
<dbReference type="SUPFAM" id="SSF56300">
    <property type="entry name" value="Metallo-dependent phosphatases"/>
    <property type="match status" value="1"/>
</dbReference>
<dbReference type="PANTHER" id="PTHR33393:SF11">
    <property type="entry name" value="POLYGLUTAMINE SYNTHESIS ACCESSORY PROTEIN RV0574C-RELATED"/>
    <property type="match status" value="1"/>
</dbReference>
<evidence type="ECO:0000256" key="1">
    <source>
        <dbReference type="ARBA" id="ARBA00005662"/>
    </source>
</evidence>
<reference evidence="3 4" key="1">
    <citation type="submission" date="2022-05" db="EMBL/GenBank/DDBJ databases">
        <authorList>
            <consortium name="Genoscope - CEA"/>
            <person name="William W."/>
        </authorList>
    </citation>
    <scope>NUCLEOTIDE SEQUENCE [LARGE SCALE GENOMIC DNA]</scope>
</reference>